<feature type="compositionally biased region" description="Low complexity" evidence="1">
    <location>
        <begin position="45"/>
        <end position="71"/>
    </location>
</feature>
<sequence length="590" mass="61462">MFWQKKKQSAPPSTLPVVSSESPRPILQKSPSPSSPTGIRFAQGVSGSVSAVSSPHPPSSSRSSPPEIVVTRPPPPLIITTPATSPIPPPLASPTGVPSAIRRSSRSSRPTSPSVASFGARIRTSQCSASPTSSTPPASPLSSVSPGSRSSTITPPPAHDANGVEGSHGAPPKSPYRATSDRSPSSTPGRVHRALPAFEEEETQMVVRPPRVSSRLAVSESAKDANNDPSVPMLNIIPATPQDTSEEFTGAWASPPRRKTEDEADVDVDAGLEGAINMEEMNEVPLDPPMMPAAAMDMAKSLPSIDVDFDFSPFAPLVDLPLGDLALSESTTSIPPETDLPPSPPFESFSSLPSLWSHTSMPSSDSEASMPSSASTSSLNSFPDVEEALGSMLASLSDTNLPDLPAMSELGSTPKGPIAMGEMTGNPGLGLGLDLPDSATMLQTNTTAPLSPARRRRAPAPAPLDLSMAKMGQSNDEGISSAPPRINHRVAFYRTAKAAPNSPSSGVFTLDLAGHSPLSSLDLDSWLNQGKQGATSDARDSISLKSEASDDDLHTASIISLTPVLGDRARMVEMREEVMLPMDGLVGVAL</sequence>
<feature type="compositionally biased region" description="Low complexity" evidence="1">
    <location>
        <begin position="93"/>
        <end position="117"/>
    </location>
</feature>
<name>A0AAD9FW50_PAPLA</name>
<feature type="compositionally biased region" description="Polar residues" evidence="1">
    <location>
        <begin position="10"/>
        <end position="22"/>
    </location>
</feature>
<evidence type="ECO:0000313" key="2">
    <source>
        <dbReference type="EMBL" id="KAK1927190.1"/>
    </source>
</evidence>
<organism evidence="2 3">
    <name type="scientific">Papiliotrema laurentii</name>
    <name type="common">Cryptococcus laurentii</name>
    <dbReference type="NCBI Taxonomy" id="5418"/>
    <lineage>
        <taxon>Eukaryota</taxon>
        <taxon>Fungi</taxon>
        <taxon>Dikarya</taxon>
        <taxon>Basidiomycota</taxon>
        <taxon>Agaricomycotina</taxon>
        <taxon>Tremellomycetes</taxon>
        <taxon>Tremellales</taxon>
        <taxon>Rhynchogastremaceae</taxon>
        <taxon>Papiliotrema</taxon>
    </lineage>
</organism>
<feature type="region of interest" description="Disordered" evidence="1">
    <location>
        <begin position="329"/>
        <end position="348"/>
    </location>
</feature>
<dbReference type="EMBL" id="JAODAN010000001">
    <property type="protein sequence ID" value="KAK1927190.1"/>
    <property type="molecule type" value="Genomic_DNA"/>
</dbReference>
<gene>
    <name evidence="2" type="ORF">DB88DRAFT_477105</name>
</gene>
<feature type="region of interest" description="Disordered" evidence="1">
    <location>
        <begin position="356"/>
        <end position="381"/>
    </location>
</feature>
<comment type="caution">
    <text evidence="2">The sequence shown here is derived from an EMBL/GenBank/DDBJ whole genome shotgun (WGS) entry which is preliminary data.</text>
</comment>
<evidence type="ECO:0000256" key="1">
    <source>
        <dbReference type="SAM" id="MobiDB-lite"/>
    </source>
</evidence>
<feature type="compositionally biased region" description="Low complexity" evidence="1">
    <location>
        <begin position="356"/>
        <end position="378"/>
    </location>
</feature>
<keyword evidence="3" id="KW-1185">Reference proteome</keyword>
<reference evidence="2" key="1">
    <citation type="submission" date="2023-02" db="EMBL/GenBank/DDBJ databases">
        <title>Identification and recombinant expression of a fungal hydrolase from Papiliotrema laurentii that hydrolyzes apple cutin and clears colloidal polyester polyurethane.</title>
        <authorList>
            <consortium name="DOE Joint Genome Institute"/>
            <person name="Roman V.A."/>
            <person name="Bojanowski C."/>
            <person name="Crable B.R."/>
            <person name="Wagner D.N."/>
            <person name="Hung C.S."/>
            <person name="Nadeau L.J."/>
            <person name="Schratz L."/>
            <person name="Haridas S."/>
            <person name="Pangilinan J."/>
            <person name="Lipzen A."/>
            <person name="Na H."/>
            <person name="Yan M."/>
            <person name="Ng V."/>
            <person name="Grigoriev I.V."/>
            <person name="Spatafora J.W."/>
            <person name="Barlow D."/>
            <person name="Biffinger J."/>
            <person name="Kelley-Loughnane N."/>
            <person name="Varaljay V.A."/>
            <person name="Crookes-Goodson W.J."/>
        </authorList>
    </citation>
    <scope>NUCLEOTIDE SEQUENCE</scope>
    <source>
        <strain evidence="2">5307AH</strain>
    </source>
</reference>
<feature type="region of interest" description="Disordered" evidence="1">
    <location>
        <begin position="1"/>
        <end position="264"/>
    </location>
</feature>
<dbReference type="AlphaFoldDB" id="A0AAD9FW50"/>
<protein>
    <submittedName>
        <fullName evidence="2">Uncharacterized protein</fullName>
    </submittedName>
</protein>
<feature type="compositionally biased region" description="Low complexity" evidence="1">
    <location>
        <begin position="124"/>
        <end position="153"/>
    </location>
</feature>
<dbReference type="Proteomes" id="UP001182556">
    <property type="component" value="Unassembled WGS sequence"/>
</dbReference>
<proteinExistence type="predicted"/>
<evidence type="ECO:0000313" key="3">
    <source>
        <dbReference type="Proteomes" id="UP001182556"/>
    </source>
</evidence>
<accession>A0AAD9FW50</accession>